<sequence>MNAPVCDVALSTQIRQIGKEDTLDLRHAVLWPNLPVSDVCLPEDDLGVHYGAFHPPNISPIAIISLFVEDLPSIETDMAADDTLTGTTSEDPNSTAASGRTGESAVRFRKFACSLDWQGKGVGTRLLLHALSMARVDLGVTVAWCDARTATQDWYRRRGFVAFGPVFYKKDVEYVRMWLDLTSDNALVGR</sequence>
<evidence type="ECO:0000259" key="1">
    <source>
        <dbReference type="Pfam" id="PF13673"/>
    </source>
</evidence>
<dbReference type="Gene3D" id="3.40.630.30">
    <property type="match status" value="1"/>
</dbReference>
<dbReference type="EMBL" id="JAACJJ010000043">
    <property type="protein sequence ID" value="KAF5314904.1"/>
    <property type="molecule type" value="Genomic_DNA"/>
</dbReference>
<proteinExistence type="predicted"/>
<organism evidence="2 3">
    <name type="scientific">Psilocybe cf. subviscida</name>
    <dbReference type="NCBI Taxonomy" id="2480587"/>
    <lineage>
        <taxon>Eukaryota</taxon>
        <taxon>Fungi</taxon>
        <taxon>Dikarya</taxon>
        <taxon>Basidiomycota</taxon>
        <taxon>Agaricomycotina</taxon>
        <taxon>Agaricomycetes</taxon>
        <taxon>Agaricomycetidae</taxon>
        <taxon>Agaricales</taxon>
        <taxon>Agaricineae</taxon>
        <taxon>Strophariaceae</taxon>
        <taxon>Psilocybe</taxon>
    </lineage>
</organism>
<gene>
    <name evidence="2" type="ORF">D9619_007511</name>
</gene>
<dbReference type="InterPro" id="IPR016181">
    <property type="entry name" value="Acyl_CoA_acyltransferase"/>
</dbReference>
<evidence type="ECO:0000313" key="3">
    <source>
        <dbReference type="Proteomes" id="UP000567179"/>
    </source>
</evidence>
<dbReference type="Proteomes" id="UP000567179">
    <property type="component" value="Unassembled WGS sequence"/>
</dbReference>
<dbReference type="InterPro" id="IPR000182">
    <property type="entry name" value="GNAT_dom"/>
</dbReference>
<dbReference type="Pfam" id="PF13673">
    <property type="entry name" value="Acetyltransf_10"/>
    <property type="match status" value="1"/>
</dbReference>
<keyword evidence="3" id="KW-1185">Reference proteome</keyword>
<accession>A0A8H5B1P6</accession>
<dbReference type="AlphaFoldDB" id="A0A8H5B1P6"/>
<evidence type="ECO:0000313" key="2">
    <source>
        <dbReference type="EMBL" id="KAF5314904.1"/>
    </source>
</evidence>
<dbReference type="OrthoDB" id="410198at2759"/>
<comment type="caution">
    <text evidence="2">The sequence shown here is derived from an EMBL/GenBank/DDBJ whole genome shotgun (WGS) entry which is preliminary data.</text>
</comment>
<dbReference type="SUPFAM" id="SSF55729">
    <property type="entry name" value="Acyl-CoA N-acyltransferases (Nat)"/>
    <property type="match status" value="1"/>
</dbReference>
<dbReference type="GO" id="GO:0016747">
    <property type="term" value="F:acyltransferase activity, transferring groups other than amino-acyl groups"/>
    <property type="evidence" value="ECO:0007669"/>
    <property type="project" value="InterPro"/>
</dbReference>
<reference evidence="2 3" key="1">
    <citation type="journal article" date="2020" name="ISME J.">
        <title>Uncovering the hidden diversity of litter-decomposition mechanisms in mushroom-forming fungi.</title>
        <authorList>
            <person name="Floudas D."/>
            <person name="Bentzer J."/>
            <person name="Ahren D."/>
            <person name="Johansson T."/>
            <person name="Persson P."/>
            <person name="Tunlid A."/>
        </authorList>
    </citation>
    <scope>NUCLEOTIDE SEQUENCE [LARGE SCALE GENOMIC DNA]</scope>
    <source>
        <strain evidence="2 3">CBS 101986</strain>
    </source>
</reference>
<protein>
    <recommendedName>
        <fullName evidence="1">N-acetyltransferase domain-containing protein</fullName>
    </recommendedName>
</protein>
<name>A0A8H5B1P6_9AGAR</name>
<feature type="domain" description="N-acetyltransferase" evidence="1">
    <location>
        <begin position="93"/>
        <end position="180"/>
    </location>
</feature>